<dbReference type="Proteomes" id="UP000231134">
    <property type="component" value="Unassembled WGS sequence"/>
</dbReference>
<comment type="caution">
    <text evidence="1">The sequence shown here is derived from an EMBL/GenBank/DDBJ whole genome shotgun (WGS) entry which is preliminary data.</text>
</comment>
<evidence type="ECO:0000313" key="2">
    <source>
        <dbReference type="Proteomes" id="UP000231134"/>
    </source>
</evidence>
<dbReference type="AlphaFoldDB" id="A0A2M9A6T4"/>
<reference evidence="1 2" key="1">
    <citation type="submission" date="2017-11" db="EMBL/GenBank/DDBJ databases">
        <title>Animal gut microbial communities from fecal samples from Wisconsin, USA.</title>
        <authorList>
            <person name="Neumann A."/>
        </authorList>
    </citation>
    <scope>NUCLEOTIDE SEQUENCE [LARGE SCALE GENOMIC DNA]</scope>
    <source>
        <strain evidence="1 2">UWS3</strain>
    </source>
</reference>
<sequence length="129" mass="14378">MQENELAMQNALAKNSNIQISTKFFGLLTKVIYKPTASPISKTYLEYDPAEGALVEQILFAPSTELSALCNHKLKASENGKFSLYLLASKDHRFAALQLSEYSDFSYAPVGEIRIVEGDEARQILQVFV</sequence>
<organism evidence="1 2">
    <name type="scientific">Hallerella succinigenes</name>
    <dbReference type="NCBI Taxonomy" id="1896222"/>
    <lineage>
        <taxon>Bacteria</taxon>
        <taxon>Pseudomonadati</taxon>
        <taxon>Fibrobacterota</taxon>
        <taxon>Fibrobacteria</taxon>
        <taxon>Fibrobacterales</taxon>
        <taxon>Fibrobacteraceae</taxon>
        <taxon>Hallerella</taxon>
    </lineage>
</organism>
<proteinExistence type="predicted"/>
<accession>A0A2M9A6T4</accession>
<evidence type="ECO:0000313" key="1">
    <source>
        <dbReference type="EMBL" id="PJJ41426.1"/>
    </source>
</evidence>
<dbReference type="RefSeq" id="WP_100425394.1">
    <property type="nucleotide sequence ID" value="NZ_PGEX01000001.1"/>
</dbReference>
<name>A0A2M9A6T4_9BACT</name>
<keyword evidence="2" id="KW-1185">Reference proteome</keyword>
<dbReference type="OrthoDB" id="9787165at2"/>
<protein>
    <submittedName>
        <fullName evidence="1">Uncharacterized protein</fullName>
    </submittedName>
</protein>
<gene>
    <name evidence="1" type="ORF">BGX16_1393</name>
</gene>
<dbReference type="EMBL" id="PGEX01000001">
    <property type="protein sequence ID" value="PJJ41426.1"/>
    <property type="molecule type" value="Genomic_DNA"/>
</dbReference>